<dbReference type="PANTHER" id="PTHR14309">
    <property type="entry name" value="EXPRESSED PROTEIN"/>
    <property type="match status" value="1"/>
</dbReference>
<reference evidence="5" key="1">
    <citation type="submission" date="2018-11" db="EMBL/GenBank/DDBJ databases">
        <authorList>
            <person name="Alioto T."/>
            <person name="Alioto T."/>
        </authorList>
    </citation>
    <scope>NUCLEOTIDE SEQUENCE</scope>
</reference>
<dbReference type="OrthoDB" id="5914923at2759"/>
<dbReference type="PANTHER" id="PTHR14309:SF12">
    <property type="entry name" value="PH DOMAIN-CONTAINING PROTEIN"/>
    <property type="match status" value="1"/>
</dbReference>
<dbReference type="Gene3D" id="2.30.29.30">
    <property type="entry name" value="Pleckstrin-homology domain (PH domain)/Phosphotyrosine-binding domain (PTB)"/>
    <property type="match status" value="1"/>
</dbReference>
<dbReference type="InterPro" id="IPR039680">
    <property type="entry name" value="PLEKHB1/2"/>
</dbReference>
<evidence type="ECO:0000256" key="3">
    <source>
        <dbReference type="SAM" id="MobiDB-lite"/>
    </source>
</evidence>
<sequence length="355" mass="39191">MECCDPDSIRIKVPTSRVVKTGYLTIYERGFFVNGWKDRYFKLYADSSLLWYHGNDDEHHKGGIKLKMVANFIAVGPMCLHTVGFPKLPKGRHVIHLMGVPDIFKKGTKRRNLKMNWILFPTDEGDMQAWLQAIKPTLPSPPSRPEHPRHSVNGNQVRPENPHHQSNGTQVTPENTQHLSNGNQVRQEIAPESSNGDQVNLYPTVNVVRYQPECQHIQQRDERTYLDIRRGVLLKGGAVPHGLGAYGPGMGWEWGWGWGPNPYGGFWGSWNNFGDSGGVNIDRIVDDLCKKSNNYGYDITDIMDFERGNFNNGVGDGCGGDADEGCCGDDCCGDGGGVGGAGTEEYTGGDCGCGC</sequence>
<keyword evidence="2" id="KW-0472">Membrane</keyword>
<gene>
    <name evidence="5" type="ORF">MGAL_10B074038</name>
</gene>
<evidence type="ECO:0000256" key="1">
    <source>
        <dbReference type="ARBA" id="ARBA00004370"/>
    </source>
</evidence>
<dbReference type="SMART" id="SM00233">
    <property type="entry name" value="PH"/>
    <property type="match status" value="1"/>
</dbReference>
<organism evidence="5 6">
    <name type="scientific">Mytilus galloprovincialis</name>
    <name type="common">Mediterranean mussel</name>
    <dbReference type="NCBI Taxonomy" id="29158"/>
    <lineage>
        <taxon>Eukaryota</taxon>
        <taxon>Metazoa</taxon>
        <taxon>Spiralia</taxon>
        <taxon>Lophotrochozoa</taxon>
        <taxon>Mollusca</taxon>
        <taxon>Bivalvia</taxon>
        <taxon>Autobranchia</taxon>
        <taxon>Pteriomorphia</taxon>
        <taxon>Mytilida</taxon>
        <taxon>Mytiloidea</taxon>
        <taxon>Mytilidae</taxon>
        <taxon>Mytilinae</taxon>
        <taxon>Mytilus</taxon>
    </lineage>
</organism>
<keyword evidence="6" id="KW-1185">Reference proteome</keyword>
<comment type="subcellular location">
    <subcellularLocation>
        <location evidence="1">Membrane</location>
    </subcellularLocation>
</comment>
<feature type="region of interest" description="Disordered" evidence="3">
    <location>
        <begin position="135"/>
        <end position="178"/>
    </location>
</feature>
<evidence type="ECO:0000313" key="5">
    <source>
        <dbReference type="EMBL" id="VDI76183.1"/>
    </source>
</evidence>
<proteinExistence type="predicted"/>
<accession>A0A8B6HAA9</accession>
<feature type="domain" description="PH" evidence="4">
    <location>
        <begin position="17"/>
        <end position="139"/>
    </location>
</feature>
<dbReference type="SUPFAM" id="SSF50729">
    <property type="entry name" value="PH domain-like"/>
    <property type="match status" value="1"/>
</dbReference>
<dbReference type="PROSITE" id="PS50003">
    <property type="entry name" value="PH_DOMAIN"/>
    <property type="match status" value="1"/>
</dbReference>
<name>A0A8B6HAA9_MYTGA</name>
<evidence type="ECO:0000313" key="6">
    <source>
        <dbReference type="Proteomes" id="UP000596742"/>
    </source>
</evidence>
<dbReference type="GO" id="GO:0016020">
    <property type="term" value="C:membrane"/>
    <property type="evidence" value="ECO:0007669"/>
    <property type="project" value="UniProtKB-SubCell"/>
</dbReference>
<feature type="compositionally biased region" description="Polar residues" evidence="3">
    <location>
        <begin position="152"/>
        <end position="178"/>
    </location>
</feature>
<evidence type="ECO:0000256" key="2">
    <source>
        <dbReference type="ARBA" id="ARBA00023136"/>
    </source>
</evidence>
<dbReference type="InterPro" id="IPR001849">
    <property type="entry name" value="PH_domain"/>
</dbReference>
<dbReference type="InterPro" id="IPR011993">
    <property type="entry name" value="PH-like_dom_sf"/>
</dbReference>
<protein>
    <recommendedName>
        <fullName evidence="4">PH domain-containing protein</fullName>
    </recommendedName>
</protein>
<dbReference type="Proteomes" id="UP000596742">
    <property type="component" value="Unassembled WGS sequence"/>
</dbReference>
<dbReference type="EMBL" id="UYJE01009737">
    <property type="protein sequence ID" value="VDI76183.1"/>
    <property type="molecule type" value="Genomic_DNA"/>
</dbReference>
<comment type="caution">
    <text evidence="5">The sequence shown here is derived from an EMBL/GenBank/DDBJ whole genome shotgun (WGS) entry which is preliminary data.</text>
</comment>
<evidence type="ECO:0000259" key="4">
    <source>
        <dbReference type="PROSITE" id="PS50003"/>
    </source>
</evidence>
<dbReference type="AlphaFoldDB" id="A0A8B6HAA9"/>
<dbReference type="Pfam" id="PF00169">
    <property type="entry name" value="PH"/>
    <property type="match status" value="1"/>
</dbReference>
<dbReference type="GO" id="GO:0045595">
    <property type="term" value="P:regulation of cell differentiation"/>
    <property type="evidence" value="ECO:0007669"/>
    <property type="project" value="TreeGrafter"/>
</dbReference>